<evidence type="ECO:0000256" key="7">
    <source>
        <dbReference type="ARBA" id="ARBA00022989"/>
    </source>
</evidence>
<keyword evidence="4 9" id="KW-1003">Cell membrane</keyword>
<dbReference type="HAMAP" id="MF_00024">
    <property type="entry name" value="CobD_CbiB"/>
    <property type="match status" value="1"/>
</dbReference>
<reference evidence="10 11" key="1">
    <citation type="submission" date="2017-03" db="EMBL/GenBank/DDBJ databases">
        <authorList>
            <person name="Afonso C.L."/>
            <person name="Miller P.J."/>
            <person name="Scott M.A."/>
            <person name="Spackman E."/>
            <person name="Goraichik I."/>
            <person name="Dimitrov K.M."/>
            <person name="Suarez D.L."/>
            <person name="Swayne D.E."/>
        </authorList>
    </citation>
    <scope>NUCLEOTIDE SEQUENCE [LARGE SCALE GENOMIC DNA]</scope>
    <source>
        <strain evidence="10">SB41UT1</strain>
    </source>
</reference>
<keyword evidence="8 9" id="KW-0472">Membrane</keyword>
<evidence type="ECO:0000313" key="10">
    <source>
        <dbReference type="EMBL" id="SMA48786.1"/>
    </source>
</evidence>
<name>A0A1X7ALF5_9GAMM</name>
<dbReference type="NCBIfam" id="TIGR00380">
    <property type="entry name" value="cobal_cbiB"/>
    <property type="match status" value="1"/>
</dbReference>
<dbReference type="OrthoDB" id="9811967at2"/>
<dbReference type="PANTHER" id="PTHR34308:SF1">
    <property type="entry name" value="COBALAMIN BIOSYNTHESIS PROTEIN CBIB"/>
    <property type="match status" value="1"/>
</dbReference>
<evidence type="ECO:0000256" key="3">
    <source>
        <dbReference type="ARBA" id="ARBA00006263"/>
    </source>
</evidence>
<dbReference type="InterPro" id="IPR004485">
    <property type="entry name" value="Cobalamin_biosynth_CobD/CbiB"/>
</dbReference>
<evidence type="ECO:0000256" key="2">
    <source>
        <dbReference type="ARBA" id="ARBA00004953"/>
    </source>
</evidence>
<gene>
    <name evidence="9" type="primary">cobD</name>
    <name evidence="10" type="ORF">EHSB41UT_02897</name>
</gene>
<keyword evidence="7 9" id="KW-1133">Transmembrane helix</keyword>
<feature type="transmembrane region" description="Helical" evidence="9">
    <location>
        <begin position="84"/>
        <end position="103"/>
    </location>
</feature>
<comment type="subcellular location">
    <subcellularLocation>
        <location evidence="1 9">Cell membrane</location>
        <topology evidence="1 9">Multi-pass membrane protein</topology>
    </subcellularLocation>
</comment>
<keyword evidence="6 9" id="KW-0812">Transmembrane</keyword>
<evidence type="ECO:0000256" key="4">
    <source>
        <dbReference type="ARBA" id="ARBA00022475"/>
    </source>
</evidence>
<proteinExistence type="inferred from homology"/>
<accession>A0A1X7ALF5</accession>
<evidence type="ECO:0000313" key="11">
    <source>
        <dbReference type="Proteomes" id="UP000196573"/>
    </source>
</evidence>
<dbReference type="GO" id="GO:0009236">
    <property type="term" value="P:cobalamin biosynthetic process"/>
    <property type="evidence" value="ECO:0007669"/>
    <property type="project" value="UniProtKB-UniRule"/>
</dbReference>
<keyword evidence="11" id="KW-1185">Reference proteome</keyword>
<evidence type="ECO:0000256" key="1">
    <source>
        <dbReference type="ARBA" id="ARBA00004651"/>
    </source>
</evidence>
<dbReference type="GO" id="GO:0048472">
    <property type="term" value="F:threonine-phosphate decarboxylase activity"/>
    <property type="evidence" value="ECO:0007669"/>
    <property type="project" value="InterPro"/>
</dbReference>
<dbReference type="EMBL" id="FWPT01000006">
    <property type="protein sequence ID" value="SMA48786.1"/>
    <property type="molecule type" value="Genomic_DNA"/>
</dbReference>
<comment type="function">
    <text evidence="9">Converts cobyric acid to cobinamide by the addition of aminopropanol on the F carboxylic group.</text>
</comment>
<evidence type="ECO:0000256" key="6">
    <source>
        <dbReference type="ARBA" id="ARBA00022692"/>
    </source>
</evidence>
<keyword evidence="5 9" id="KW-0169">Cobalamin biosynthesis</keyword>
<dbReference type="RefSeq" id="WP_087111090.1">
    <property type="nucleotide sequence ID" value="NZ_CBCSCN010000006.1"/>
</dbReference>
<dbReference type="Pfam" id="PF03186">
    <property type="entry name" value="CobD_Cbib"/>
    <property type="match status" value="1"/>
</dbReference>
<dbReference type="GO" id="GO:0015420">
    <property type="term" value="F:ABC-type vitamin B12 transporter activity"/>
    <property type="evidence" value="ECO:0007669"/>
    <property type="project" value="UniProtKB-UniRule"/>
</dbReference>
<dbReference type="PANTHER" id="PTHR34308">
    <property type="entry name" value="COBALAMIN BIOSYNTHESIS PROTEIN CBIB"/>
    <property type="match status" value="1"/>
</dbReference>
<protein>
    <recommendedName>
        <fullName evidence="9">Cobalamin biosynthesis protein CobD</fullName>
    </recommendedName>
</protein>
<comment type="caution">
    <text evidence="9">Lacks conserved residue(s) required for the propagation of feature annotation.</text>
</comment>
<comment type="pathway">
    <text evidence="2 9">Cofactor biosynthesis; adenosylcobalamin biosynthesis.</text>
</comment>
<sequence length="308" mass="33533">MSELLLSVGAQCFLAVVLDLCIGEVNRWHPLVGFGRLAKRVEAFFYPPTEELPENRFPPGVLATAAAILPLALAAWLLSLLPNLGWFIEVLILYFAIGGRSLAEHARYVSKPLAEGDLEEARTKTGWLVSRETKNLTPDQMIRATIESVLENGNDSVFGALFWFTVAGAPGVVIYRLANTLDAMWGYKNERYLYFGRAAARLDDALNWIPARLGAVTYGIQGNLNNALSCWWKQAGQYKSRNGGAVIAAGAGALGFTLGGKSVYDGVEVESPVLGCGQLPNMLDIERTVSLVSTGTWIWVATILLLQI</sequence>
<feature type="transmembrane region" description="Helical" evidence="9">
    <location>
        <begin position="157"/>
        <end position="178"/>
    </location>
</feature>
<dbReference type="AlphaFoldDB" id="A0A1X7ALF5"/>
<dbReference type="UniPathway" id="UPA00148"/>
<comment type="similarity">
    <text evidence="3 9">Belongs to the CobD/CbiB family.</text>
</comment>
<dbReference type="GO" id="GO:0005886">
    <property type="term" value="C:plasma membrane"/>
    <property type="evidence" value="ECO:0007669"/>
    <property type="project" value="UniProtKB-SubCell"/>
</dbReference>
<evidence type="ECO:0000256" key="5">
    <source>
        <dbReference type="ARBA" id="ARBA00022573"/>
    </source>
</evidence>
<dbReference type="Proteomes" id="UP000196573">
    <property type="component" value="Unassembled WGS sequence"/>
</dbReference>
<evidence type="ECO:0000256" key="9">
    <source>
        <dbReference type="HAMAP-Rule" id="MF_00024"/>
    </source>
</evidence>
<evidence type="ECO:0000256" key="8">
    <source>
        <dbReference type="ARBA" id="ARBA00023136"/>
    </source>
</evidence>
<feature type="transmembrane region" description="Helical" evidence="9">
    <location>
        <begin position="57"/>
        <end position="77"/>
    </location>
</feature>
<organism evidence="10 11">
    <name type="scientific">Parendozoicomonas haliclonae</name>
    <dbReference type="NCBI Taxonomy" id="1960125"/>
    <lineage>
        <taxon>Bacteria</taxon>
        <taxon>Pseudomonadati</taxon>
        <taxon>Pseudomonadota</taxon>
        <taxon>Gammaproteobacteria</taxon>
        <taxon>Oceanospirillales</taxon>
        <taxon>Endozoicomonadaceae</taxon>
        <taxon>Parendozoicomonas</taxon>
    </lineage>
</organism>